<gene>
    <name evidence="1" type="ORF">I79_009092</name>
</gene>
<dbReference type="Proteomes" id="UP000001075">
    <property type="component" value="Unassembled WGS sequence"/>
</dbReference>
<reference evidence="2" key="1">
    <citation type="journal article" date="2011" name="Nat. Biotechnol.">
        <title>The genomic sequence of the Chinese hamster ovary (CHO)-K1 cell line.</title>
        <authorList>
            <person name="Xu X."/>
            <person name="Nagarajan H."/>
            <person name="Lewis N.E."/>
            <person name="Pan S."/>
            <person name="Cai Z."/>
            <person name="Liu X."/>
            <person name="Chen W."/>
            <person name="Xie M."/>
            <person name="Wang W."/>
            <person name="Hammond S."/>
            <person name="Andersen M.R."/>
            <person name="Neff N."/>
            <person name="Passarelli B."/>
            <person name="Koh W."/>
            <person name="Fan H.C."/>
            <person name="Wang J."/>
            <person name="Gui Y."/>
            <person name="Lee K.H."/>
            <person name="Betenbaugh M.J."/>
            <person name="Quake S.R."/>
            <person name="Famili I."/>
            <person name="Palsson B.O."/>
            <person name="Wang J."/>
        </authorList>
    </citation>
    <scope>NUCLEOTIDE SEQUENCE [LARGE SCALE GENOMIC DNA]</scope>
    <source>
        <strain evidence="2">CHO K1 cell line</strain>
    </source>
</reference>
<dbReference type="EMBL" id="JH000320">
    <property type="protein sequence ID" value="EGW05522.1"/>
    <property type="molecule type" value="Genomic_DNA"/>
</dbReference>
<evidence type="ECO:0000313" key="2">
    <source>
        <dbReference type="Proteomes" id="UP000001075"/>
    </source>
</evidence>
<organism evidence="1 2">
    <name type="scientific">Cricetulus griseus</name>
    <name type="common">Chinese hamster</name>
    <name type="synonym">Cricetulus barabensis griseus</name>
    <dbReference type="NCBI Taxonomy" id="10029"/>
    <lineage>
        <taxon>Eukaryota</taxon>
        <taxon>Metazoa</taxon>
        <taxon>Chordata</taxon>
        <taxon>Craniata</taxon>
        <taxon>Vertebrata</taxon>
        <taxon>Euteleostomi</taxon>
        <taxon>Mammalia</taxon>
        <taxon>Eutheria</taxon>
        <taxon>Euarchontoglires</taxon>
        <taxon>Glires</taxon>
        <taxon>Rodentia</taxon>
        <taxon>Myomorpha</taxon>
        <taxon>Muroidea</taxon>
        <taxon>Cricetidae</taxon>
        <taxon>Cricetinae</taxon>
        <taxon>Cricetulus</taxon>
    </lineage>
</organism>
<dbReference type="AlphaFoldDB" id="G3HEU5"/>
<protein>
    <submittedName>
        <fullName evidence="1">Uncharacterized protein</fullName>
    </submittedName>
</protein>
<name>G3HEU5_CRIGR</name>
<accession>G3HEU5</accession>
<dbReference type="InParanoid" id="G3HEU5"/>
<proteinExistence type="predicted"/>
<sequence>MLPPLQEACVKFATQRGVNYELFILFCIHSGRGSSSYPPSPDAVVLHAQAPRSTRVDSHFPIPRRTVIYYLTLWWGKYGRLTLCTITTAKTPS</sequence>
<evidence type="ECO:0000313" key="1">
    <source>
        <dbReference type="EMBL" id="EGW05522.1"/>
    </source>
</evidence>